<dbReference type="Gene3D" id="1.10.10.10">
    <property type="entry name" value="Winged helix-like DNA-binding domain superfamily/Winged helix DNA-binding domain"/>
    <property type="match status" value="1"/>
</dbReference>
<gene>
    <name evidence="4" type="ORF">NQZ67_02610</name>
</gene>
<dbReference type="AlphaFoldDB" id="A0A9X2S8S4"/>
<evidence type="ECO:0000259" key="2">
    <source>
        <dbReference type="Pfam" id="PF13280"/>
    </source>
</evidence>
<dbReference type="PANTHER" id="PTHR34580">
    <property type="match status" value="1"/>
</dbReference>
<dbReference type="InterPro" id="IPR026881">
    <property type="entry name" value="WYL_dom"/>
</dbReference>
<dbReference type="Pfam" id="PF08279">
    <property type="entry name" value="HTH_11"/>
    <property type="match status" value="1"/>
</dbReference>
<evidence type="ECO:0000259" key="1">
    <source>
        <dbReference type="Pfam" id="PF08279"/>
    </source>
</evidence>
<dbReference type="EMBL" id="JANIPJ010000002">
    <property type="protein sequence ID" value="MCR2802763.1"/>
    <property type="molecule type" value="Genomic_DNA"/>
</dbReference>
<dbReference type="Proteomes" id="UP001141950">
    <property type="component" value="Unassembled WGS sequence"/>
</dbReference>
<dbReference type="InterPro" id="IPR013196">
    <property type="entry name" value="HTH_11"/>
</dbReference>
<name>A0A9X2S8S4_9BACL</name>
<organism evidence="4 5">
    <name type="scientific">Paenibacillus soyae</name>
    <dbReference type="NCBI Taxonomy" id="2969249"/>
    <lineage>
        <taxon>Bacteria</taxon>
        <taxon>Bacillati</taxon>
        <taxon>Bacillota</taxon>
        <taxon>Bacilli</taxon>
        <taxon>Bacillales</taxon>
        <taxon>Paenibacillaceae</taxon>
        <taxon>Paenibacillus</taxon>
    </lineage>
</organism>
<reference evidence="4" key="1">
    <citation type="submission" date="2022-08" db="EMBL/GenBank/DDBJ databases">
        <title>The genomic sequence of strain Paenibacillus sp. SCIV0701.</title>
        <authorList>
            <person name="Zhao H."/>
        </authorList>
    </citation>
    <scope>NUCLEOTIDE SEQUENCE</scope>
    <source>
        <strain evidence="4">SCIV0701</strain>
    </source>
</reference>
<dbReference type="Pfam" id="PF13280">
    <property type="entry name" value="WYL"/>
    <property type="match status" value="1"/>
</dbReference>
<dbReference type="InterPro" id="IPR028349">
    <property type="entry name" value="PafC-like"/>
</dbReference>
<dbReference type="PIRSF" id="PIRSF016838">
    <property type="entry name" value="PafC"/>
    <property type="match status" value="1"/>
</dbReference>
<protein>
    <submittedName>
        <fullName evidence="4">WYL domain-containing protein</fullName>
    </submittedName>
</protein>
<feature type="domain" description="WYL" evidence="2">
    <location>
        <begin position="138"/>
        <end position="203"/>
    </location>
</feature>
<dbReference type="SUPFAM" id="SSF46785">
    <property type="entry name" value="Winged helix' DNA-binding domain"/>
    <property type="match status" value="1"/>
</dbReference>
<comment type="caution">
    <text evidence="4">The sequence shown here is derived from an EMBL/GenBank/DDBJ whole genome shotgun (WGS) entry which is preliminary data.</text>
</comment>
<dbReference type="Pfam" id="PF25583">
    <property type="entry name" value="WCX"/>
    <property type="match status" value="1"/>
</dbReference>
<dbReference type="InterPro" id="IPR057727">
    <property type="entry name" value="WCX_dom"/>
</dbReference>
<keyword evidence="5" id="KW-1185">Reference proteome</keyword>
<dbReference type="InterPro" id="IPR036390">
    <property type="entry name" value="WH_DNA-bd_sf"/>
</dbReference>
<proteinExistence type="predicted"/>
<evidence type="ECO:0000313" key="5">
    <source>
        <dbReference type="Proteomes" id="UP001141950"/>
    </source>
</evidence>
<dbReference type="InterPro" id="IPR036388">
    <property type="entry name" value="WH-like_DNA-bd_sf"/>
</dbReference>
<sequence length="314" mass="35856">MKRSDRLMAILVALQQRSETAQALADKLEVSKRTILRDMQALSEIGIPLYAVSGPNGGFRLMDGYKLPPLHFDEKEALTILFALETVTKLKDSPFRQARYTAMDKIRATLPAAVLEQVEPVLGHLAIEIPERPQRAPHLESLLEYAAASAWVVAEYRSERRQSRLRIRPTKVYSAHGFWYCEAYSMEHGEHRTFRVDRFVQLEESAPPEEKGFAKAADTPVLQAPPIRIAARLTYRGALLAEQDTHVGHQVRQIDDEVWELEFDCPASEWGWAARFFYSMGPDATVLEPVMLRRTLHDMGRELRDKYAESVRHS</sequence>
<dbReference type="PROSITE" id="PS52050">
    <property type="entry name" value="WYL"/>
    <property type="match status" value="1"/>
</dbReference>
<evidence type="ECO:0000259" key="3">
    <source>
        <dbReference type="Pfam" id="PF25583"/>
    </source>
</evidence>
<feature type="domain" description="WCX" evidence="3">
    <location>
        <begin position="226"/>
        <end position="303"/>
    </location>
</feature>
<feature type="domain" description="Helix-turn-helix type 11" evidence="1">
    <location>
        <begin position="6"/>
        <end position="58"/>
    </location>
</feature>
<accession>A0A9X2S8S4</accession>
<dbReference type="RefSeq" id="WP_257442481.1">
    <property type="nucleotide sequence ID" value="NZ_JANIPJ010000002.1"/>
</dbReference>
<dbReference type="InterPro" id="IPR051534">
    <property type="entry name" value="CBASS_pafABC_assoc_protein"/>
</dbReference>
<evidence type="ECO:0000313" key="4">
    <source>
        <dbReference type="EMBL" id="MCR2802763.1"/>
    </source>
</evidence>
<dbReference type="PANTHER" id="PTHR34580:SF1">
    <property type="entry name" value="PROTEIN PAFC"/>
    <property type="match status" value="1"/>
</dbReference>